<dbReference type="InterPro" id="IPR051010">
    <property type="entry name" value="BCAA_transport"/>
</dbReference>
<dbReference type="Gene3D" id="3.40.50.2300">
    <property type="match status" value="2"/>
</dbReference>
<evidence type="ECO:0000256" key="3">
    <source>
        <dbReference type="ARBA" id="ARBA00022970"/>
    </source>
</evidence>
<keyword evidence="7" id="KW-1185">Reference proteome</keyword>
<dbReference type="InterPro" id="IPR028082">
    <property type="entry name" value="Peripla_BP_I"/>
</dbReference>
<proteinExistence type="inferred from homology"/>
<sequence length="408" mass="42508">MTESKRICKSAFVGAVAYLALAGAAFSQSSEIRIEPGAPIVIGGYWVLSGGDAALGNDQKRGVELAIKDLNGTILNHPVRLVAEDSQCSAEGGQTAATKLASNPTVVGVIGPSCSSEATAAAPILWNAGLVSIGTSATAPSLTAPDRKADYKGFLRTVFSDADQGPADAKWIHDGLKAKTVVTIHDGSPYTQQLTAEMAKTFTGLGGKIASQEAVAPTDVDMRPLLARIATEKPDAVYVPIFVPATAQILKQAKQTPGLEKIAFIGGGGTMSPDIMDAAGEAVIGFYGAFPDVTPEAQGKDYPKLLQSYQDEYGEAPTSGFVANAYDALTLLKMALEKSAKTEADGTVVVDKKALHDALFAIKFSGMSGDISCNADGQCSAFKPGIYQYQSADRSTFAIGTNPKKIYP</sequence>
<accession>A0ABU5A6D8</accession>
<evidence type="ECO:0000256" key="2">
    <source>
        <dbReference type="ARBA" id="ARBA00022729"/>
    </source>
</evidence>
<dbReference type="Pfam" id="PF13458">
    <property type="entry name" value="Peripla_BP_6"/>
    <property type="match status" value="1"/>
</dbReference>
<gene>
    <name evidence="6" type="ORF">RFM42_19945</name>
</gene>
<dbReference type="Proteomes" id="UP001285154">
    <property type="component" value="Unassembled WGS sequence"/>
</dbReference>
<keyword evidence="3" id="KW-0029">Amino-acid transport</keyword>
<evidence type="ECO:0000256" key="1">
    <source>
        <dbReference type="ARBA" id="ARBA00010062"/>
    </source>
</evidence>
<comment type="similarity">
    <text evidence="1">Belongs to the leucine-binding protein family.</text>
</comment>
<dbReference type="SUPFAM" id="SSF53822">
    <property type="entry name" value="Periplasmic binding protein-like I"/>
    <property type="match status" value="1"/>
</dbReference>
<evidence type="ECO:0000313" key="6">
    <source>
        <dbReference type="EMBL" id="MDX8533273.1"/>
    </source>
</evidence>
<evidence type="ECO:0000259" key="5">
    <source>
        <dbReference type="Pfam" id="PF13458"/>
    </source>
</evidence>
<dbReference type="EMBL" id="JAVIIQ010000007">
    <property type="protein sequence ID" value="MDX8533273.1"/>
    <property type="molecule type" value="Genomic_DNA"/>
</dbReference>
<name>A0ABU5A6D8_9HYPH</name>
<comment type="caution">
    <text evidence="6">The sequence shown here is derived from an EMBL/GenBank/DDBJ whole genome shotgun (WGS) entry which is preliminary data.</text>
</comment>
<feature type="domain" description="Leucine-binding protein" evidence="5">
    <location>
        <begin position="39"/>
        <end position="377"/>
    </location>
</feature>
<reference evidence="6 7" key="1">
    <citation type="submission" date="2023-08" db="EMBL/GenBank/DDBJ databases">
        <title>Implementing the SeqCode for naming new Mesorhizobium species isolated from Vachellia karroo root nodules.</title>
        <authorList>
            <person name="Van Lill M."/>
        </authorList>
    </citation>
    <scope>NUCLEOTIDE SEQUENCE [LARGE SCALE GENOMIC DNA]</scope>
    <source>
        <strain evidence="6 7">VK25D</strain>
    </source>
</reference>
<dbReference type="PANTHER" id="PTHR30483">
    <property type="entry name" value="LEUCINE-SPECIFIC-BINDING PROTEIN"/>
    <property type="match status" value="1"/>
</dbReference>
<dbReference type="RefSeq" id="WP_320250056.1">
    <property type="nucleotide sequence ID" value="NZ_JAVIIQ010000007.1"/>
</dbReference>
<evidence type="ECO:0000256" key="4">
    <source>
        <dbReference type="SAM" id="SignalP"/>
    </source>
</evidence>
<organism evidence="6 7">
    <name type="scientific">Mesorhizobium vachelliae</name>
    <dbReference type="NCBI Taxonomy" id="3072309"/>
    <lineage>
        <taxon>Bacteria</taxon>
        <taxon>Pseudomonadati</taxon>
        <taxon>Pseudomonadota</taxon>
        <taxon>Alphaproteobacteria</taxon>
        <taxon>Hyphomicrobiales</taxon>
        <taxon>Phyllobacteriaceae</taxon>
        <taxon>Mesorhizobium</taxon>
    </lineage>
</organism>
<keyword evidence="3" id="KW-0813">Transport</keyword>
<keyword evidence="2 4" id="KW-0732">Signal</keyword>
<protein>
    <submittedName>
        <fullName evidence="6">Branched-chain amino acid ABC transporter substrate-binding protein</fullName>
    </submittedName>
</protein>
<dbReference type="PANTHER" id="PTHR30483:SF6">
    <property type="entry name" value="PERIPLASMIC BINDING PROTEIN OF ABC TRANSPORTER FOR NATURAL AMINO ACIDS"/>
    <property type="match status" value="1"/>
</dbReference>
<feature type="chain" id="PRO_5046708273" evidence="4">
    <location>
        <begin position="25"/>
        <end position="408"/>
    </location>
</feature>
<feature type="signal peptide" evidence="4">
    <location>
        <begin position="1"/>
        <end position="24"/>
    </location>
</feature>
<evidence type="ECO:0000313" key="7">
    <source>
        <dbReference type="Proteomes" id="UP001285154"/>
    </source>
</evidence>
<dbReference type="CDD" id="cd06342">
    <property type="entry name" value="PBP1_ABC_LIVBP-like"/>
    <property type="match status" value="1"/>
</dbReference>
<dbReference type="InterPro" id="IPR028081">
    <property type="entry name" value="Leu-bd"/>
</dbReference>